<dbReference type="Gene3D" id="1.20.1260.10">
    <property type="match status" value="1"/>
</dbReference>
<dbReference type="eggNOG" id="COG1633">
    <property type="taxonomic scope" value="Bacteria"/>
</dbReference>
<protein>
    <recommendedName>
        <fullName evidence="1">DUF2383 domain-containing protein</fullName>
    </recommendedName>
</protein>
<dbReference type="SUPFAM" id="SSF47240">
    <property type="entry name" value="Ferritin-like"/>
    <property type="match status" value="1"/>
</dbReference>
<accession>A0A174GMH0</accession>
<evidence type="ECO:0000313" key="2">
    <source>
        <dbReference type="EMBL" id="OBY10203.1"/>
    </source>
</evidence>
<dbReference type="GeneID" id="42776385"/>
<reference evidence="2 3" key="1">
    <citation type="submission" date="2016-06" db="EMBL/GenBank/DDBJ databases">
        <authorList>
            <person name="Kjaerup R.B."/>
            <person name="Dalgaard T.S."/>
            <person name="Juul-Madsen H.R."/>
        </authorList>
    </citation>
    <scope>NUCLEOTIDE SEQUENCE [LARGE SCALE GENOMIC DNA]</scope>
    <source>
        <strain evidence="2 3">373-A1</strain>
    </source>
</reference>
<dbReference type="Proteomes" id="UP000092714">
    <property type="component" value="Unassembled WGS sequence"/>
</dbReference>
<dbReference type="InterPro" id="IPR019052">
    <property type="entry name" value="DUF2383"/>
</dbReference>
<feature type="domain" description="DUF2383" evidence="1">
    <location>
        <begin position="8"/>
        <end position="115"/>
    </location>
</feature>
<comment type="caution">
    <text evidence="2">The sequence shown here is derived from an EMBL/GenBank/DDBJ whole genome shotgun (WGS) entry which is preliminary data.</text>
</comment>
<keyword evidence="3" id="KW-1185">Reference proteome</keyword>
<dbReference type="EMBL" id="MAPZ01000024">
    <property type="protein sequence ID" value="OBY10203.1"/>
    <property type="molecule type" value="Genomic_DNA"/>
</dbReference>
<dbReference type="InterPro" id="IPR012347">
    <property type="entry name" value="Ferritin-like"/>
</dbReference>
<dbReference type="AlphaFoldDB" id="A0A174GMH0"/>
<sequence length="147" mass="16578">MDSNNTEVIKEMNKFLKGIHMGGSTFKDYIERAESKELKDSLVEVTETFKRHEEAITHRIEQLGGDANDSLGVIGMMSEFFQKIKLLSANSDKEILDNAIEAMKMGMNNANKFIDEHSNLESSLKSDVEGVVKDYDNSLRKLESISL</sequence>
<evidence type="ECO:0000313" key="3">
    <source>
        <dbReference type="Proteomes" id="UP000092714"/>
    </source>
</evidence>
<dbReference type="RefSeq" id="WP_027098560.1">
    <property type="nucleotide sequence ID" value="NZ_CABHIH010000004.1"/>
</dbReference>
<organism evidence="2 3">
    <name type="scientific">Clostridium paraputrificum</name>
    <dbReference type="NCBI Taxonomy" id="29363"/>
    <lineage>
        <taxon>Bacteria</taxon>
        <taxon>Bacillati</taxon>
        <taxon>Bacillota</taxon>
        <taxon>Clostridia</taxon>
        <taxon>Eubacteriales</taxon>
        <taxon>Clostridiaceae</taxon>
        <taxon>Clostridium</taxon>
    </lineage>
</organism>
<evidence type="ECO:0000259" key="1">
    <source>
        <dbReference type="Pfam" id="PF09537"/>
    </source>
</evidence>
<gene>
    <name evidence="2" type="ORF">CP373A1_11925</name>
</gene>
<proteinExistence type="predicted"/>
<dbReference type="InterPro" id="IPR009078">
    <property type="entry name" value="Ferritin-like_SF"/>
</dbReference>
<dbReference type="OrthoDB" id="1647734at2"/>
<dbReference type="Pfam" id="PF09537">
    <property type="entry name" value="DUF2383"/>
    <property type="match status" value="1"/>
</dbReference>
<name>A0A174GMH0_9CLOT</name>